<keyword evidence="8" id="KW-1185">Reference proteome</keyword>
<name>A0ABP4VI47_9ACTN</name>
<dbReference type="PANTHER" id="PTHR43701">
    <property type="entry name" value="MEMBRANE TRANSPORTER PROTEIN MJ0441-RELATED"/>
    <property type="match status" value="1"/>
</dbReference>
<dbReference type="EMBL" id="BAAAME010000002">
    <property type="protein sequence ID" value="GAA1725487.1"/>
    <property type="molecule type" value="Genomic_DNA"/>
</dbReference>
<sequence length="258" mass="26296">MTLLEQLAIVLAGLGAGIATSSIGVASLVSFPVLIALGVPPIAASSSNTVGLVPAGVTGTLGYRRELAGRRRLVWSVVALSGLFAIAGALLLLQLPSDVFESLVPWLILFACLLVGTQPRISAYLKRRKEAATGEAAAGDRTEMTPALAAGTAACGVYGGYFGAGQGVMMVAVLAFGLDLSLAVISALRTLAVFASNVVATVIFLFIAPLQWDVIGLLAVGSIVGGWIGAQIGRHLPAGVFRALVVVAGVVVAVSYWI</sequence>
<evidence type="ECO:0000256" key="3">
    <source>
        <dbReference type="ARBA" id="ARBA00022692"/>
    </source>
</evidence>
<dbReference type="InterPro" id="IPR002781">
    <property type="entry name" value="TM_pro_TauE-like"/>
</dbReference>
<dbReference type="InterPro" id="IPR051598">
    <property type="entry name" value="TSUP/Inactive_protease-like"/>
</dbReference>
<comment type="caution">
    <text evidence="7">The sequence shown here is derived from an EMBL/GenBank/DDBJ whole genome shotgun (WGS) entry which is preliminary data.</text>
</comment>
<keyword evidence="4 6" id="KW-1133">Transmembrane helix</keyword>
<evidence type="ECO:0000256" key="5">
    <source>
        <dbReference type="ARBA" id="ARBA00023136"/>
    </source>
</evidence>
<dbReference type="Pfam" id="PF01925">
    <property type="entry name" value="TauE"/>
    <property type="match status" value="1"/>
</dbReference>
<organism evidence="7 8">
    <name type="scientific">Aeromicrobium alkaliterrae</name>
    <dbReference type="NCBI Taxonomy" id="302168"/>
    <lineage>
        <taxon>Bacteria</taxon>
        <taxon>Bacillati</taxon>
        <taxon>Actinomycetota</taxon>
        <taxon>Actinomycetes</taxon>
        <taxon>Propionibacteriales</taxon>
        <taxon>Nocardioidaceae</taxon>
        <taxon>Aeromicrobium</taxon>
    </lineage>
</organism>
<dbReference type="RefSeq" id="WP_344196960.1">
    <property type="nucleotide sequence ID" value="NZ_BAAAME010000002.1"/>
</dbReference>
<dbReference type="PANTHER" id="PTHR43701:SF2">
    <property type="entry name" value="MEMBRANE TRANSPORTER PROTEIN YJNA-RELATED"/>
    <property type="match status" value="1"/>
</dbReference>
<evidence type="ECO:0000256" key="4">
    <source>
        <dbReference type="ARBA" id="ARBA00022989"/>
    </source>
</evidence>
<feature type="transmembrane region" description="Helical" evidence="6">
    <location>
        <begin position="214"/>
        <end position="232"/>
    </location>
</feature>
<evidence type="ECO:0000256" key="1">
    <source>
        <dbReference type="ARBA" id="ARBA00004141"/>
    </source>
</evidence>
<evidence type="ECO:0000313" key="8">
    <source>
        <dbReference type="Proteomes" id="UP001501057"/>
    </source>
</evidence>
<gene>
    <name evidence="7" type="ORF">GCM10009710_02830</name>
</gene>
<evidence type="ECO:0000256" key="6">
    <source>
        <dbReference type="RuleBase" id="RU363041"/>
    </source>
</evidence>
<feature type="transmembrane region" description="Helical" evidence="6">
    <location>
        <begin position="239"/>
        <end position="257"/>
    </location>
</feature>
<keyword evidence="5 6" id="KW-0472">Membrane</keyword>
<feature type="transmembrane region" description="Helical" evidence="6">
    <location>
        <begin position="7"/>
        <end position="36"/>
    </location>
</feature>
<feature type="transmembrane region" description="Helical" evidence="6">
    <location>
        <begin position="73"/>
        <end position="97"/>
    </location>
</feature>
<dbReference type="Proteomes" id="UP001501057">
    <property type="component" value="Unassembled WGS sequence"/>
</dbReference>
<feature type="transmembrane region" description="Helical" evidence="6">
    <location>
        <begin position="103"/>
        <end position="123"/>
    </location>
</feature>
<evidence type="ECO:0000256" key="2">
    <source>
        <dbReference type="ARBA" id="ARBA00009142"/>
    </source>
</evidence>
<feature type="transmembrane region" description="Helical" evidence="6">
    <location>
        <begin position="42"/>
        <end position="61"/>
    </location>
</feature>
<comment type="similarity">
    <text evidence="2 6">Belongs to the 4-toluene sulfonate uptake permease (TSUP) (TC 2.A.102) family.</text>
</comment>
<reference evidence="8" key="1">
    <citation type="journal article" date="2019" name="Int. J. Syst. Evol. Microbiol.">
        <title>The Global Catalogue of Microorganisms (GCM) 10K type strain sequencing project: providing services to taxonomists for standard genome sequencing and annotation.</title>
        <authorList>
            <consortium name="The Broad Institute Genomics Platform"/>
            <consortium name="The Broad Institute Genome Sequencing Center for Infectious Disease"/>
            <person name="Wu L."/>
            <person name="Ma J."/>
        </authorList>
    </citation>
    <scope>NUCLEOTIDE SEQUENCE [LARGE SCALE GENOMIC DNA]</scope>
    <source>
        <strain evidence="8">JCM 13518</strain>
    </source>
</reference>
<comment type="subcellular location">
    <subcellularLocation>
        <location evidence="6">Cell membrane</location>
        <topology evidence="6">Multi-pass membrane protein</topology>
    </subcellularLocation>
    <subcellularLocation>
        <location evidence="1">Membrane</location>
        <topology evidence="1">Multi-pass membrane protein</topology>
    </subcellularLocation>
</comment>
<accession>A0ABP4VI47</accession>
<evidence type="ECO:0000313" key="7">
    <source>
        <dbReference type="EMBL" id="GAA1725487.1"/>
    </source>
</evidence>
<proteinExistence type="inferred from homology"/>
<feature type="transmembrane region" description="Helical" evidence="6">
    <location>
        <begin position="191"/>
        <end position="208"/>
    </location>
</feature>
<keyword evidence="3 6" id="KW-0812">Transmembrane</keyword>
<protein>
    <recommendedName>
        <fullName evidence="6">Probable membrane transporter protein</fullName>
    </recommendedName>
</protein>
<keyword evidence="6" id="KW-1003">Cell membrane</keyword>
<feature type="transmembrane region" description="Helical" evidence="6">
    <location>
        <begin position="144"/>
        <end position="161"/>
    </location>
</feature>